<accession>A0AAX6IIZ8</accession>
<gene>
    <name evidence="2" type="ORF">M6B38_251575</name>
</gene>
<reference evidence="2" key="1">
    <citation type="journal article" date="2023" name="GigaByte">
        <title>Genome assembly of the bearded iris, Iris pallida Lam.</title>
        <authorList>
            <person name="Bruccoleri R.E."/>
            <person name="Oakeley E.J."/>
            <person name="Faust A.M.E."/>
            <person name="Altorfer M."/>
            <person name="Dessus-Babus S."/>
            <person name="Burckhardt D."/>
            <person name="Oertli M."/>
            <person name="Naumann U."/>
            <person name="Petersen F."/>
            <person name="Wong J."/>
        </authorList>
    </citation>
    <scope>NUCLEOTIDE SEQUENCE</scope>
    <source>
        <strain evidence="2">GSM-AAB239-AS_SAM_17_03QT</strain>
    </source>
</reference>
<dbReference type="Proteomes" id="UP001140949">
    <property type="component" value="Unassembled WGS sequence"/>
</dbReference>
<evidence type="ECO:0000256" key="1">
    <source>
        <dbReference type="SAM" id="MobiDB-lite"/>
    </source>
</evidence>
<reference evidence="2" key="2">
    <citation type="submission" date="2023-04" db="EMBL/GenBank/DDBJ databases">
        <authorList>
            <person name="Bruccoleri R.E."/>
            <person name="Oakeley E.J."/>
            <person name="Faust A.-M."/>
            <person name="Dessus-Babus S."/>
            <person name="Altorfer M."/>
            <person name="Burckhardt D."/>
            <person name="Oertli M."/>
            <person name="Naumann U."/>
            <person name="Petersen F."/>
            <person name="Wong J."/>
        </authorList>
    </citation>
    <scope>NUCLEOTIDE SEQUENCE</scope>
    <source>
        <strain evidence="2">GSM-AAB239-AS_SAM_17_03QT</strain>
        <tissue evidence="2">Leaf</tissue>
    </source>
</reference>
<name>A0AAX6IIZ8_IRIPA</name>
<evidence type="ECO:0000313" key="2">
    <source>
        <dbReference type="EMBL" id="KAJ6853182.1"/>
    </source>
</evidence>
<proteinExistence type="predicted"/>
<sequence>MIDRGSIILRRHHNLHGGGATFSQRRLRRGHLHFSGAISTAGVRDTTRPDRQRAFQSHRNSDIRVRSQQRRSGSYLSISFCDRVVVPASSDPSSDLFLRSSRHQLTRFEIDLRPI</sequence>
<dbReference type="EMBL" id="JANAVB010000999">
    <property type="protein sequence ID" value="KAJ6853182.1"/>
    <property type="molecule type" value="Genomic_DNA"/>
</dbReference>
<feature type="compositionally biased region" description="Basic and acidic residues" evidence="1">
    <location>
        <begin position="45"/>
        <end position="65"/>
    </location>
</feature>
<comment type="caution">
    <text evidence="2">The sequence shown here is derived from an EMBL/GenBank/DDBJ whole genome shotgun (WGS) entry which is preliminary data.</text>
</comment>
<organism evidence="2 3">
    <name type="scientific">Iris pallida</name>
    <name type="common">Sweet iris</name>
    <dbReference type="NCBI Taxonomy" id="29817"/>
    <lineage>
        <taxon>Eukaryota</taxon>
        <taxon>Viridiplantae</taxon>
        <taxon>Streptophyta</taxon>
        <taxon>Embryophyta</taxon>
        <taxon>Tracheophyta</taxon>
        <taxon>Spermatophyta</taxon>
        <taxon>Magnoliopsida</taxon>
        <taxon>Liliopsida</taxon>
        <taxon>Asparagales</taxon>
        <taxon>Iridaceae</taxon>
        <taxon>Iridoideae</taxon>
        <taxon>Irideae</taxon>
        <taxon>Iris</taxon>
    </lineage>
</organism>
<keyword evidence="3" id="KW-1185">Reference proteome</keyword>
<dbReference type="AlphaFoldDB" id="A0AAX6IIZ8"/>
<protein>
    <submittedName>
        <fullName evidence="2">Uncharacterized protein</fullName>
    </submittedName>
</protein>
<feature type="region of interest" description="Disordered" evidence="1">
    <location>
        <begin position="38"/>
        <end position="68"/>
    </location>
</feature>
<evidence type="ECO:0000313" key="3">
    <source>
        <dbReference type="Proteomes" id="UP001140949"/>
    </source>
</evidence>